<reference evidence="3" key="2">
    <citation type="submission" date="2002-04" db="EMBL/GenBank/DDBJ databases">
        <title>Oryza sativa nipponbare(GA3) genomic DNA, chromosome 7, BAC clone:OSJNBb0091I19.</title>
        <authorList>
            <person name="Sasaki T."/>
            <person name="Matsumoto T."/>
            <person name="Katayose Y."/>
        </authorList>
    </citation>
    <scope>NUCLEOTIDE SEQUENCE</scope>
</reference>
<dbReference type="InterPro" id="IPR006566">
    <property type="entry name" value="FBD"/>
</dbReference>
<accession>Q7F0P2</accession>
<reference evidence="4" key="4">
    <citation type="journal article" date="2008" name="Nucleic Acids Res.">
        <title>The rice annotation project database (RAP-DB): 2008 update.</title>
        <authorList>
            <consortium name="The rice annotation project (RAP)"/>
        </authorList>
    </citation>
    <scope>GENOME REANNOTATION</scope>
    <source>
        <strain evidence="4">cv. Nipponbare</strain>
    </source>
</reference>
<dbReference type="InterPro" id="IPR055302">
    <property type="entry name" value="F-box_dom-containing"/>
</dbReference>
<gene>
    <name evidence="2" type="primary">P0045F02.109</name>
    <name evidence="3" type="ORF">OSJNBb0091I19.133</name>
</gene>
<name>Q7F0P2_ORYSJ</name>
<proteinExistence type="predicted"/>
<reference evidence="4" key="3">
    <citation type="journal article" date="2005" name="Nature">
        <title>The map-based sequence of the rice genome.</title>
        <authorList>
            <consortium name="International rice genome sequencing project (IRGSP)"/>
            <person name="Matsumoto T."/>
            <person name="Wu J."/>
            <person name="Kanamori H."/>
            <person name="Katayose Y."/>
            <person name="Fujisawa M."/>
            <person name="Namiki N."/>
            <person name="Mizuno H."/>
            <person name="Yamamoto K."/>
            <person name="Antonio B.A."/>
            <person name="Baba T."/>
            <person name="Sakata K."/>
            <person name="Nagamura Y."/>
            <person name="Aoki H."/>
            <person name="Arikawa K."/>
            <person name="Arita K."/>
            <person name="Bito T."/>
            <person name="Chiden Y."/>
            <person name="Fujitsuka N."/>
            <person name="Fukunaka R."/>
            <person name="Hamada M."/>
            <person name="Harada C."/>
            <person name="Hayashi A."/>
            <person name="Hijishita S."/>
            <person name="Honda M."/>
            <person name="Hosokawa S."/>
            <person name="Ichikawa Y."/>
            <person name="Idonuma A."/>
            <person name="Iijima M."/>
            <person name="Ikeda M."/>
            <person name="Ikeno M."/>
            <person name="Ito K."/>
            <person name="Ito S."/>
            <person name="Ito T."/>
            <person name="Ito Y."/>
            <person name="Ito Y."/>
            <person name="Iwabuchi A."/>
            <person name="Kamiya K."/>
            <person name="Karasawa W."/>
            <person name="Kurita K."/>
            <person name="Katagiri S."/>
            <person name="Kikuta A."/>
            <person name="Kobayashi H."/>
            <person name="Kobayashi N."/>
            <person name="Machita K."/>
            <person name="Maehara T."/>
            <person name="Masukawa M."/>
            <person name="Mizubayashi T."/>
            <person name="Mukai Y."/>
            <person name="Nagasaki H."/>
            <person name="Nagata Y."/>
            <person name="Naito S."/>
            <person name="Nakashima M."/>
            <person name="Nakama Y."/>
            <person name="Nakamichi Y."/>
            <person name="Nakamura M."/>
            <person name="Meguro A."/>
            <person name="Negishi M."/>
            <person name="Ohta I."/>
            <person name="Ohta T."/>
            <person name="Okamoto M."/>
            <person name="Ono N."/>
            <person name="Saji S."/>
            <person name="Sakaguchi M."/>
            <person name="Sakai K."/>
            <person name="Shibata M."/>
            <person name="Shimokawa T."/>
            <person name="Song J."/>
            <person name="Takazaki Y."/>
            <person name="Terasawa K."/>
            <person name="Tsugane M."/>
            <person name="Tsuji K."/>
            <person name="Ueda S."/>
            <person name="Waki K."/>
            <person name="Yamagata H."/>
            <person name="Yamamoto M."/>
            <person name="Yamamoto S."/>
            <person name="Yamane H."/>
            <person name="Yoshiki S."/>
            <person name="Yoshihara R."/>
            <person name="Yukawa K."/>
            <person name="Zhong H."/>
            <person name="Yano M."/>
            <person name="Yuan Q."/>
            <person name="Ouyang S."/>
            <person name="Liu J."/>
            <person name="Jones K.M."/>
            <person name="Gansberger K."/>
            <person name="Moffat K."/>
            <person name="Hill J."/>
            <person name="Bera J."/>
            <person name="Fadrosh D."/>
            <person name="Jin S."/>
            <person name="Johri S."/>
            <person name="Kim M."/>
            <person name="Overton L."/>
            <person name="Reardon M."/>
            <person name="Tsitrin T."/>
            <person name="Vuong H."/>
            <person name="Weaver B."/>
            <person name="Ciecko A."/>
            <person name="Tallon L."/>
            <person name="Jackson J."/>
            <person name="Pai G."/>
            <person name="Aken S.V."/>
            <person name="Utterback T."/>
            <person name="Reidmuller S."/>
            <person name="Feldblyum T."/>
            <person name="Hsiao J."/>
            <person name="Zismann V."/>
            <person name="Iobst S."/>
            <person name="de Vazeille A.R."/>
            <person name="Buell C.R."/>
            <person name="Ying K."/>
            <person name="Li Y."/>
            <person name="Lu T."/>
            <person name="Huang Y."/>
            <person name="Zhao Q."/>
            <person name="Feng Q."/>
            <person name="Zhang L."/>
            <person name="Zhu J."/>
            <person name="Weng Q."/>
            <person name="Mu J."/>
            <person name="Lu Y."/>
            <person name="Fan D."/>
            <person name="Liu Y."/>
            <person name="Guan J."/>
            <person name="Zhang Y."/>
            <person name="Yu S."/>
            <person name="Liu X."/>
            <person name="Zhang Y."/>
            <person name="Hong G."/>
            <person name="Han B."/>
            <person name="Choisne N."/>
            <person name="Demange N."/>
            <person name="Orjeda G."/>
            <person name="Samain S."/>
            <person name="Cattolico L."/>
            <person name="Pelletier E."/>
            <person name="Couloux A."/>
            <person name="Segurens B."/>
            <person name="Wincker P."/>
            <person name="D'Hont A."/>
            <person name="Scarpelli C."/>
            <person name="Weissenbach J."/>
            <person name="Salanoubat M."/>
            <person name="Quetier F."/>
            <person name="Yu Y."/>
            <person name="Kim H.R."/>
            <person name="Rambo T."/>
            <person name="Currie J."/>
            <person name="Collura K."/>
            <person name="Luo M."/>
            <person name="Yang T."/>
            <person name="Ammiraju J.S.S."/>
            <person name="Engler F."/>
            <person name="Soderlund C."/>
            <person name="Wing R.A."/>
            <person name="Palmer L.E."/>
            <person name="de la Bastide M."/>
            <person name="Spiegel L."/>
            <person name="Nascimento L."/>
            <person name="Zutavern T."/>
            <person name="O'Shaughnessy A."/>
            <person name="Dike S."/>
            <person name="Dedhia N."/>
            <person name="Preston R."/>
            <person name="Balija V."/>
            <person name="McCombie W.R."/>
            <person name="Chow T."/>
            <person name="Chen H."/>
            <person name="Chung M."/>
            <person name="Chen C."/>
            <person name="Shaw J."/>
            <person name="Wu H."/>
            <person name="Hsiao K."/>
            <person name="Chao Y."/>
            <person name="Chu M."/>
            <person name="Cheng C."/>
            <person name="Hour A."/>
            <person name="Lee P."/>
            <person name="Lin S."/>
            <person name="Lin Y."/>
            <person name="Liou J."/>
            <person name="Liu S."/>
            <person name="Hsing Y."/>
            <person name="Raghuvanshi S."/>
            <person name="Mohanty A."/>
            <person name="Bharti A.K."/>
            <person name="Gaur A."/>
            <person name="Gupta V."/>
            <person name="Kumar D."/>
            <person name="Ravi V."/>
            <person name="Vij S."/>
            <person name="Kapur A."/>
            <person name="Khurana P."/>
            <person name="Khurana P."/>
            <person name="Khurana J.P."/>
            <person name="Tyagi A.K."/>
            <person name="Gaikwad K."/>
            <person name="Singh A."/>
            <person name="Dalal V."/>
            <person name="Srivastava S."/>
            <person name="Dixit A."/>
            <person name="Pal A.K."/>
            <person name="Ghazi I.A."/>
            <person name="Yadav M."/>
            <person name="Pandit A."/>
            <person name="Bhargava A."/>
            <person name="Sureshbabu K."/>
            <person name="Batra K."/>
            <person name="Sharma T.R."/>
            <person name="Mohapatra T."/>
            <person name="Singh N.K."/>
            <person name="Messing J."/>
            <person name="Nelson A.B."/>
            <person name="Fuks G."/>
            <person name="Kavchok S."/>
            <person name="Keizer G."/>
            <person name="Linton E."/>
            <person name="Llaca V."/>
            <person name="Song R."/>
            <person name="Tanyolac B."/>
            <person name="Young S."/>
            <person name="Ho-Il K."/>
            <person name="Hahn J.H."/>
            <person name="Sangsakoo G."/>
            <person name="Vanavichit A."/>
            <person name="de Mattos Luiz.A.T."/>
            <person name="Zimmer P.D."/>
            <person name="Malone G."/>
            <person name="Dellagostin O."/>
            <person name="de Oliveira A.C."/>
            <person name="Bevan M."/>
            <person name="Bancroft I."/>
            <person name="Minx P."/>
            <person name="Cordum H."/>
            <person name="Wilson R."/>
            <person name="Cheng Z."/>
            <person name="Jin W."/>
            <person name="Jiang J."/>
            <person name="Leong S.A."/>
            <person name="Iwama H."/>
            <person name="Gojobori T."/>
            <person name="Itoh T."/>
            <person name="Niimura Y."/>
            <person name="Fujii Y."/>
            <person name="Habara T."/>
            <person name="Sakai H."/>
            <person name="Sato Y."/>
            <person name="Wilson G."/>
            <person name="Kumar K."/>
            <person name="McCouch S."/>
            <person name="Juretic N."/>
            <person name="Hoen D."/>
            <person name="Wright S."/>
            <person name="Bruskiewich R."/>
            <person name="Bureau T."/>
            <person name="Miyao A."/>
            <person name="Hirochika H."/>
            <person name="Nishikawa T."/>
            <person name="Kadowaki K."/>
            <person name="Sugiura M."/>
            <person name="Burr B."/>
            <person name="Sasaki T."/>
        </authorList>
    </citation>
    <scope>NUCLEOTIDE SEQUENCE [LARGE SCALE GENOMIC DNA]</scope>
    <source>
        <strain evidence="4">cv. Nipponbare</strain>
    </source>
</reference>
<sequence>MAPESSQPAKKRRTYRCRRCGFPKKGHVCVAAAAAGGVLPLLPLPEEEEKIDGISALPDDVLHTIISLLPTIGGAKTQLAEGLFVPDIHNGLVDDAAAIECLDLHLKEIVVRNYRGQKSHAAFAKFFILNASVLKVMTFRVVLEVVRDEDQVMNRNPMSSKDPSSDANLIALIYGERVHVQVE</sequence>
<dbReference type="EMBL" id="AP004268">
    <property type="protein sequence ID" value="BAC83362.1"/>
    <property type="molecule type" value="Genomic_DNA"/>
</dbReference>
<dbReference type="PANTHER" id="PTHR32141">
    <property type="match status" value="1"/>
</dbReference>
<feature type="domain" description="FBD" evidence="1">
    <location>
        <begin position="99"/>
        <end position="139"/>
    </location>
</feature>
<reference evidence="2" key="1">
    <citation type="submission" date="2001-10" db="EMBL/GenBank/DDBJ databases">
        <title>Oryza sativa nipponbare(GA3) genomic DNA, chromosome 7, PAC clone:P0045F02.</title>
        <authorList>
            <person name="Sasaki T."/>
            <person name="Matsumoto T."/>
            <person name="Yamamoto K."/>
        </authorList>
    </citation>
    <scope>NUCLEOTIDE SEQUENCE</scope>
</reference>
<dbReference type="EMBL" id="AP005106">
    <property type="protein sequence ID" value="BAD30872.1"/>
    <property type="molecule type" value="Genomic_DNA"/>
</dbReference>
<evidence type="ECO:0000313" key="4">
    <source>
        <dbReference type="Proteomes" id="UP000000763"/>
    </source>
</evidence>
<dbReference type="PANTHER" id="PTHR32141:SF172">
    <property type="entry name" value="OS07G0286300 PROTEIN"/>
    <property type="match status" value="1"/>
</dbReference>
<evidence type="ECO:0000313" key="2">
    <source>
        <dbReference type="EMBL" id="BAC83362.1"/>
    </source>
</evidence>
<dbReference type="Pfam" id="PF08387">
    <property type="entry name" value="FBD"/>
    <property type="match status" value="1"/>
</dbReference>
<organism evidence="2 4">
    <name type="scientific">Oryza sativa subsp. japonica</name>
    <name type="common">Rice</name>
    <dbReference type="NCBI Taxonomy" id="39947"/>
    <lineage>
        <taxon>Eukaryota</taxon>
        <taxon>Viridiplantae</taxon>
        <taxon>Streptophyta</taxon>
        <taxon>Embryophyta</taxon>
        <taxon>Tracheophyta</taxon>
        <taxon>Spermatophyta</taxon>
        <taxon>Magnoliopsida</taxon>
        <taxon>Liliopsida</taxon>
        <taxon>Poales</taxon>
        <taxon>Poaceae</taxon>
        <taxon>BOP clade</taxon>
        <taxon>Oryzoideae</taxon>
        <taxon>Oryzeae</taxon>
        <taxon>Oryzinae</taxon>
        <taxon>Oryza</taxon>
        <taxon>Oryza sativa</taxon>
    </lineage>
</organism>
<dbReference type="AlphaFoldDB" id="Q7F0P2"/>
<evidence type="ECO:0000259" key="1">
    <source>
        <dbReference type="Pfam" id="PF08387"/>
    </source>
</evidence>
<evidence type="ECO:0000313" key="3">
    <source>
        <dbReference type="EMBL" id="BAD30872.1"/>
    </source>
</evidence>
<protein>
    <recommendedName>
        <fullName evidence="1">FBD domain-containing protein</fullName>
    </recommendedName>
</protein>
<dbReference type="Proteomes" id="UP000000763">
    <property type="component" value="Chromosome 7"/>
</dbReference>